<protein>
    <submittedName>
        <fullName evidence="1">Uncharacterized protein</fullName>
    </submittedName>
</protein>
<accession>A0A6J7WCE4</accession>
<sequence>MAKHKGKSKVINGVTYWAASTCKDFLGTDYTGLRRMARKFGWRKFQLPISPIVFYAADDVKKVYEMSQTVEKFVRSVDDKS</sequence>
<organism evidence="1">
    <name type="scientific">uncultured Caudovirales phage</name>
    <dbReference type="NCBI Taxonomy" id="2100421"/>
    <lineage>
        <taxon>Viruses</taxon>
        <taxon>Duplodnaviria</taxon>
        <taxon>Heunggongvirae</taxon>
        <taxon>Uroviricota</taxon>
        <taxon>Caudoviricetes</taxon>
        <taxon>Peduoviridae</taxon>
        <taxon>Maltschvirus</taxon>
        <taxon>Maltschvirus maltsch</taxon>
    </lineage>
</organism>
<gene>
    <name evidence="1" type="ORF">UFOVP178_54</name>
</gene>
<proteinExistence type="predicted"/>
<evidence type="ECO:0000313" key="1">
    <source>
        <dbReference type="EMBL" id="CAB5195067.1"/>
    </source>
</evidence>
<reference evidence="1" key="1">
    <citation type="submission" date="2020-05" db="EMBL/GenBank/DDBJ databases">
        <authorList>
            <person name="Chiriac C."/>
            <person name="Salcher M."/>
            <person name="Ghai R."/>
            <person name="Kavagutti S V."/>
        </authorList>
    </citation>
    <scope>NUCLEOTIDE SEQUENCE</scope>
</reference>
<name>A0A6J7WCE4_9CAUD</name>
<dbReference type="EMBL" id="LR798215">
    <property type="protein sequence ID" value="CAB5195067.1"/>
    <property type="molecule type" value="Genomic_DNA"/>
</dbReference>